<dbReference type="PROSITE" id="PS51257">
    <property type="entry name" value="PROKAR_LIPOPROTEIN"/>
    <property type="match status" value="1"/>
</dbReference>
<dbReference type="eggNOG" id="COG1073">
    <property type="taxonomic scope" value="Bacteria"/>
</dbReference>
<dbReference type="AlphaFoldDB" id="A9IUA3"/>
<dbReference type="EMBL" id="AM902716">
    <property type="protein sequence ID" value="CAP43518.1"/>
    <property type="molecule type" value="Genomic_DNA"/>
</dbReference>
<dbReference type="SUPFAM" id="SSF53474">
    <property type="entry name" value="alpha/beta-Hydrolases"/>
    <property type="match status" value="1"/>
</dbReference>
<accession>A9IUA3</accession>
<dbReference type="PANTHER" id="PTHR35560:SF3">
    <property type="entry name" value="PEPTIDASE S9 PROLYL OLIGOPEPTIDASE CATALYTIC DOMAIN-CONTAINING PROTEIN"/>
    <property type="match status" value="1"/>
</dbReference>
<sequence length="383" mass="41486">MPMRRSCLRPPCRAAAGLALAWALSAGCARAQTPLPPPYNYDEPLPAAPRPAPPWQDLALGDARHAYRMPVYANRKLAGPLDDIRRVIVVLHGSRRDARRSYQDIDAVVQRDAARRADTLILALEFPTPIDAAYAGRPAWRKASWESGAASVRASGRPAPVSAFQVLDDVLRVLADRKRLPALADIVLAGHSGGAQLLQRYAVLNDVDGAIRRGGLTLRYVIANAPSYLYLTNERPRRRGAGFEPYERGICPTYNQYPYGPQNLPAYAADSDPASLYVRYAAREVVYLLGSADNNPEDHGLDKHCGAEAEGATRLSRGMGYLRYDRLLAGRGARPVTLRHERQQVMGVGHEAAAMFGSLCGARALLGDGASTAVGAAACQLIE</sequence>
<dbReference type="Gene3D" id="3.40.50.1820">
    <property type="entry name" value="alpha/beta hydrolase"/>
    <property type="match status" value="1"/>
</dbReference>
<evidence type="ECO:0000313" key="3">
    <source>
        <dbReference type="Proteomes" id="UP000001225"/>
    </source>
</evidence>
<dbReference type="PANTHER" id="PTHR35560">
    <property type="entry name" value="BLL0132 PROTEIN"/>
    <property type="match status" value="1"/>
</dbReference>
<evidence type="ECO:0000256" key="1">
    <source>
        <dbReference type="SAM" id="SignalP"/>
    </source>
</evidence>
<feature type="signal peptide" evidence="1">
    <location>
        <begin position="1"/>
        <end position="31"/>
    </location>
</feature>
<keyword evidence="1" id="KW-0732">Signal</keyword>
<evidence type="ECO:0008006" key="4">
    <source>
        <dbReference type="Google" id="ProtNLM"/>
    </source>
</evidence>
<protein>
    <recommendedName>
        <fullName evidence="4">Lipoprotein</fullName>
    </recommendedName>
</protein>
<dbReference type="InterPro" id="IPR029058">
    <property type="entry name" value="AB_hydrolase_fold"/>
</dbReference>
<reference evidence="2 3" key="1">
    <citation type="journal article" date="2008" name="BMC Genomics">
        <title>The missing link: Bordetella petrii is endowed with both the metabolic versatility of environmental bacteria and virulence traits of pathogenic Bordetellae.</title>
        <authorList>
            <person name="Gross R."/>
            <person name="Guzman C.A."/>
            <person name="Sebaihia M."/>
            <person name="Martins Dos Santos V.A."/>
            <person name="Pieper D.H."/>
            <person name="Koebnik R."/>
            <person name="Lechner M."/>
            <person name="Bartels D."/>
            <person name="Buhrmester J."/>
            <person name="Choudhuri J.V."/>
            <person name="Ebensen T."/>
            <person name="Gaigalat L."/>
            <person name="Herrmann S."/>
            <person name="Khachane A.N."/>
            <person name="Larisch C."/>
            <person name="Link S."/>
            <person name="Linke B."/>
            <person name="Meyer F."/>
            <person name="Mormann S."/>
            <person name="Nakunst D."/>
            <person name="Rueckert C."/>
            <person name="Schneiker-Bekel S."/>
            <person name="Schulze K."/>
            <person name="Vorhoelter F.J."/>
            <person name="Yevsa T."/>
            <person name="Engle J.T."/>
            <person name="Goldman W.E."/>
            <person name="Puehler A."/>
            <person name="Goebel U.B."/>
            <person name="Goesmann A."/>
            <person name="Bloecker H."/>
            <person name="Kaiser O."/>
            <person name="Martinez-Arias R."/>
        </authorList>
    </citation>
    <scope>NUCLEOTIDE SEQUENCE [LARGE SCALE GENOMIC DNA]</scope>
    <source>
        <strain evidence="3">ATCC BAA-461 / DSM 12804 / CCUG 43448 / CIP 107267 / Se-1111R</strain>
    </source>
</reference>
<keyword evidence="3" id="KW-1185">Reference proteome</keyword>
<dbReference type="STRING" id="94624.Bpet3176"/>
<name>A9IUA3_BORPD</name>
<dbReference type="KEGG" id="bpt:Bpet3176"/>
<evidence type="ECO:0000313" key="2">
    <source>
        <dbReference type="EMBL" id="CAP43518.1"/>
    </source>
</evidence>
<dbReference type="Proteomes" id="UP000001225">
    <property type="component" value="Chromosome"/>
</dbReference>
<gene>
    <name evidence="2" type="ordered locus">Bpet3176</name>
</gene>
<organism evidence="2 3">
    <name type="scientific">Bordetella petrii (strain ATCC BAA-461 / DSM 12804 / CCUG 43448 / CIP 107267 / Se-1111R)</name>
    <dbReference type="NCBI Taxonomy" id="340100"/>
    <lineage>
        <taxon>Bacteria</taxon>
        <taxon>Pseudomonadati</taxon>
        <taxon>Pseudomonadota</taxon>
        <taxon>Betaproteobacteria</taxon>
        <taxon>Burkholderiales</taxon>
        <taxon>Alcaligenaceae</taxon>
        <taxon>Bordetella</taxon>
    </lineage>
</organism>
<proteinExistence type="predicted"/>
<feature type="chain" id="PRO_5002739067" description="Lipoprotein" evidence="1">
    <location>
        <begin position="32"/>
        <end position="383"/>
    </location>
</feature>